<dbReference type="Proteomes" id="UP001210978">
    <property type="component" value="Chromosome"/>
</dbReference>
<accession>A0ABY7QP67</accession>
<dbReference type="RefSeq" id="WP_271149143.1">
    <property type="nucleotide sequence ID" value="NZ_CP115859.1"/>
</dbReference>
<organism evidence="1 2">
    <name type="scientific">Chryseobacterium camelliae</name>
    <dbReference type="NCBI Taxonomy" id="1265445"/>
    <lineage>
        <taxon>Bacteria</taxon>
        <taxon>Pseudomonadati</taxon>
        <taxon>Bacteroidota</taxon>
        <taxon>Flavobacteriia</taxon>
        <taxon>Flavobacteriales</taxon>
        <taxon>Weeksellaceae</taxon>
        <taxon>Chryseobacterium group</taxon>
        <taxon>Chryseobacterium</taxon>
    </lineage>
</organism>
<proteinExistence type="predicted"/>
<dbReference type="EMBL" id="CP115859">
    <property type="protein sequence ID" value="WBV60831.1"/>
    <property type="molecule type" value="Genomic_DNA"/>
</dbReference>
<sequence length="95" mass="10701">MKLICIPLVLVAVSISAQKTEKKIPSLKIDTLNTQTADLLISKKDQQKDLYKILVVKPKDTAIYSCLKDKRKDTTAYKILNLAFPEKIASLPKEK</sequence>
<protein>
    <submittedName>
        <fullName evidence="1">Uncharacterized protein</fullName>
    </submittedName>
</protein>
<gene>
    <name evidence="1" type="ORF">PFY12_01620</name>
</gene>
<evidence type="ECO:0000313" key="2">
    <source>
        <dbReference type="Proteomes" id="UP001210978"/>
    </source>
</evidence>
<keyword evidence="2" id="KW-1185">Reference proteome</keyword>
<name>A0ABY7QP67_9FLAO</name>
<evidence type="ECO:0000313" key="1">
    <source>
        <dbReference type="EMBL" id="WBV60831.1"/>
    </source>
</evidence>
<reference evidence="1 2" key="1">
    <citation type="submission" date="2023-01" db="EMBL/GenBank/DDBJ databases">
        <title>Complete genome of Chryseobacterium camelliae VAN22-5A.</title>
        <authorList>
            <person name="Zong G."/>
            <person name="Cao G."/>
        </authorList>
    </citation>
    <scope>NUCLEOTIDE SEQUENCE [LARGE SCALE GENOMIC DNA]</scope>
    <source>
        <strain evidence="1 2">VAN22-5A</strain>
    </source>
</reference>